<evidence type="ECO:0000313" key="2">
    <source>
        <dbReference type="EMBL" id="KTD74270.1"/>
    </source>
</evidence>
<dbReference type="EMBL" id="LNZA01000001">
    <property type="protein sequence ID" value="KTD74270.1"/>
    <property type="molecule type" value="Genomic_DNA"/>
</dbReference>
<feature type="transmembrane region" description="Helical" evidence="1">
    <location>
        <begin position="105"/>
        <end position="126"/>
    </location>
</feature>
<dbReference type="AlphaFoldDB" id="A0A0W0ZYU2"/>
<keyword evidence="1" id="KW-0472">Membrane</keyword>
<feature type="transmembrane region" description="Helical" evidence="1">
    <location>
        <begin position="6"/>
        <end position="24"/>
    </location>
</feature>
<protein>
    <submittedName>
        <fullName evidence="2">Integral membrane protein (PIN domain superfamily)</fullName>
    </submittedName>
</protein>
<keyword evidence="1" id="KW-1133">Transmembrane helix</keyword>
<keyword evidence="3" id="KW-1185">Reference proteome</keyword>
<comment type="caution">
    <text evidence="2">The sequence shown here is derived from an EMBL/GenBank/DDBJ whole genome shotgun (WGS) entry which is preliminary data.</text>
</comment>
<dbReference type="RefSeq" id="WP_058521239.1">
    <property type="nucleotide sequence ID" value="NZ_CAAAIP010000006.1"/>
</dbReference>
<sequence>MNTSLFLAKAMGLYFMIISISVLINKNRMPSVISELMKNPAMQFLMGLNLLIVGLLLILTHNIWAFSWQVIITTVSWAVFIKGILNVAFPNLAKYLTKPFLQRQSITYFAILINFLLGLYLCYYGFLANISS</sequence>
<dbReference type="OrthoDB" id="572589at2"/>
<evidence type="ECO:0000313" key="3">
    <source>
        <dbReference type="Proteomes" id="UP000054693"/>
    </source>
</evidence>
<evidence type="ECO:0000256" key="1">
    <source>
        <dbReference type="SAM" id="Phobius"/>
    </source>
</evidence>
<proteinExistence type="predicted"/>
<dbReference type="Proteomes" id="UP000054693">
    <property type="component" value="Unassembled WGS sequence"/>
</dbReference>
<dbReference type="PATRIC" id="fig|40335.7.peg.2253"/>
<keyword evidence="1" id="KW-0812">Transmembrane</keyword>
<organism evidence="2 3">
    <name type="scientific">Legionella tucsonensis</name>
    <dbReference type="NCBI Taxonomy" id="40335"/>
    <lineage>
        <taxon>Bacteria</taxon>
        <taxon>Pseudomonadati</taxon>
        <taxon>Pseudomonadota</taxon>
        <taxon>Gammaproteobacteria</taxon>
        <taxon>Legionellales</taxon>
        <taxon>Legionellaceae</taxon>
        <taxon>Legionella</taxon>
    </lineage>
</organism>
<gene>
    <name evidence="2" type="ORF">Ltuc_2117</name>
</gene>
<feature type="transmembrane region" description="Helical" evidence="1">
    <location>
        <begin position="70"/>
        <end position="93"/>
    </location>
</feature>
<dbReference type="STRING" id="40335.Ltuc_2117"/>
<feature type="transmembrane region" description="Helical" evidence="1">
    <location>
        <begin position="44"/>
        <end position="64"/>
    </location>
</feature>
<name>A0A0W0ZYU2_9GAMM</name>
<reference evidence="2 3" key="1">
    <citation type="submission" date="2015-11" db="EMBL/GenBank/DDBJ databases">
        <title>Genomic analysis of 38 Legionella species identifies large and diverse effector repertoires.</title>
        <authorList>
            <person name="Burstein D."/>
            <person name="Amaro F."/>
            <person name="Zusman T."/>
            <person name="Lifshitz Z."/>
            <person name="Cohen O."/>
            <person name="Gilbert J.A."/>
            <person name="Pupko T."/>
            <person name="Shuman H.A."/>
            <person name="Segal G."/>
        </authorList>
    </citation>
    <scope>NUCLEOTIDE SEQUENCE [LARGE SCALE GENOMIC DNA]</scope>
    <source>
        <strain evidence="2 3">ATCC 49180</strain>
    </source>
</reference>
<accession>A0A0W0ZYU2</accession>